<protein>
    <recommendedName>
        <fullName evidence="3">Thioesterase domain-containing protein</fullName>
    </recommendedName>
</protein>
<comment type="caution">
    <text evidence="4">The sequence shown here is derived from an EMBL/GenBank/DDBJ whole genome shotgun (WGS) entry which is preliminary data.</text>
</comment>
<dbReference type="InterPro" id="IPR003736">
    <property type="entry name" value="PAAI_dom"/>
</dbReference>
<evidence type="ECO:0000313" key="4">
    <source>
        <dbReference type="EMBL" id="KAF6167566.1"/>
    </source>
</evidence>
<dbReference type="AlphaFoldDB" id="A0A7J7NK82"/>
<proteinExistence type="inferred from homology"/>
<dbReference type="EMBL" id="JACGCM010000723">
    <property type="protein sequence ID" value="KAF6167566.1"/>
    <property type="molecule type" value="Genomic_DNA"/>
</dbReference>
<keyword evidence="2" id="KW-0378">Hydrolase</keyword>
<dbReference type="Gene3D" id="3.10.129.10">
    <property type="entry name" value="Hotdog Thioesterase"/>
    <property type="match status" value="1"/>
</dbReference>
<gene>
    <name evidence="4" type="ORF">GIB67_031149</name>
</gene>
<evidence type="ECO:0000313" key="5">
    <source>
        <dbReference type="Proteomes" id="UP000541444"/>
    </source>
</evidence>
<keyword evidence="5" id="KW-1185">Reference proteome</keyword>
<evidence type="ECO:0000256" key="1">
    <source>
        <dbReference type="ARBA" id="ARBA00008324"/>
    </source>
</evidence>
<comment type="similarity">
    <text evidence="1">Belongs to the thioesterase PaaI family.</text>
</comment>
<dbReference type="InterPro" id="IPR006683">
    <property type="entry name" value="Thioestr_dom"/>
</dbReference>
<dbReference type="GO" id="GO:0047617">
    <property type="term" value="F:fatty acyl-CoA hydrolase activity"/>
    <property type="evidence" value="ECO:0007669"/>
    <property type="project" value="InterPro"/>
</dbReference>
<dbReference type="Proteomes" id="UP000541444">
    <property type="component" value="Unassembled WGS sequence"/>
</dbReference>
<dbReference type="InterPro" id="IPR029069">
    <property type="entry name" value="HotDog_dom_sf"/>
</dbReference>
<name>A0A7J7NK82_9MAGN</name>
<feature type="domain" description="Thioesterase" evidence="3">
    <location>
        <begin position="69"/>
        <end position="146"/>
    </location>
</feature>
<reference evidence="4 5" key="1">
    <citation type="journal article" date="2020" name="IScience">
        <title>Genome Sequencing of the Endangered Kingdonia uniflora (Circaeasteraceae, Ranunculales) Reveals Potential Mechanisms of Evolutionary Specialization.</title>
        <authorList>
            <person name="Sun Y."/>
            <person name="Deng T."/>
            <person name="Zhang A."/>
            <person name="Moore M.J."/>
            <person name="Landis J.B."/>
            <person name="Lin N."/>
            <person name="Zhang H."/>
            <person name="Zhang X."/>
            <person name="Huang J."/>
            <person name="Zhang X."/>
            <person name="Sun H."/>
            <person name="Wang H."/>
        </authorList>
    </citation>
    <scope>NUCLEOTIDE SEQUENCE [LARGE SCALE GENOMIC DNA]</scope>
    <source>
        <strain evidence="4">TB1705</strain>
        <tissue evidence="4">Leaf</tissue>
    </source>
</reference>
<dbReference type="Pfam" id="PF03061">
    <property type="entry name" value="4HBT"/>
    <property type="match status" value="1"/>
</dbReference>
<dbReference type="NCBIfam" id="TIGR00369">
    <property type="entry name" value="unchar_dom_1"/>
    <property type="match status" value="1"/>
</dbReference>
<evidence type="ECO:0000256" key="2">
    <source>
        <dbReference type="ARBA" id="ARBA00022801"/>
    </source>
</evidence>
<dbReference type="OrthoDB" id="46529at2759"/>
<accession>A0A7J7NK82</accession>
<organism evidence="4 5">
    <name type="scientific">Kingdonia uniflora</name>
    <dbReference type="NCBI Taxonomy" id="39325"/>
    <lineage>
        <taxon>Eukaryota</taxon>
        <taxon>Viridiplantae</taxon>
        <taxon>Streptophyta</taxon>
        <taxon>Embryophyta</taxon>
        <taxon>Tracheophyta</taxon>
        <taxon>Spermatophyta</taxon>
        <taxon>Magnoliopsida</taxon>
        <taxon>Ranunculales</taxon>
        <taxon>Circaeasteraceae</taxon>
        <taxon>Kingdonia</taxon>
    </lineage>
</organism>
<dbReference type="InterPro" id="IPR039298">
    <property type="entry name" value="ACOT13"/>
</dbReference>
<dbReference type="PANTHER" id="PTHR21660">
    <property type="entry name" value="THIOESTERASE SUPERFAMILY MEMBER-RELATED"/>
    <property type="match status" value="1"/>
</dbReference>
<dbReference type="CDD" id="cd03443">
    <property type="entry name" value="PaaI_thioesterase"/>
    <property type="match status" value="1"/>
</dbReference>
<evidence type="ECO:0000259" key="3">
    <source>
        <dbReference type="Pfam" id="PF03061"/>
    </source>
</evidence>
<dbReference type="PANTHER" id="PTHR21660:SF12">
    <property type="entry name" value="OS07G0462700 PROTEIN"/>
    <property type="match status" value="1"/>
</dbReference>
<dbReference type="SUPFAM" id="SSF54637">
    <property type="entry name" value="Thioesterase/thiol ester dehydrase-isomerase"/>
    <property type="match status" value="1"/>
</dbReference>
<sequence>MAKPSNNDDARWISKTKSFLKTERTFVPEASFENYPLSDLIRGLLKVDRFERGRITCLLTVKQPATNIFGSLHGGAVATIAEFVAVACAKSVVVNDDRELFLGELTLSYLSAAFINTELEVEGCIVRHGRNVTVISVEFRIKENKKLVYNARATFYKIPVAKL</sequence>